<comment type="caution">
    <text evidence="4">The sequence shown here is derived from an EMBL/GenBank/DDBJ whole genome shotgun (WGS) entry which is preliminary data.</text>
</comment>
<dbReference type="GO" id="GO:0005576">
    <property type="term" value="C:extracellular region"/>
    <property type="evidence" value="ECO:0007669"/>
    <property type="project" value="InterPro"/>
</dbReference>
<evidence type="ECO:0000256" key="1">
    <source>
        <dbReference type="ARBA" id="ARBA00022815"/>
    </source>
</evidence>
<dbReference type="Proteomes" id="UP000574528">
    <property type="component" value="Unassembled WGS sequence"/>
</dbReference>
<gene>
    <name evidence="4" type="primary">Antr</name>
    <name evidence="4" type="ORF">PSIHAE_R04534</name>
</gene>
<dbReference type="OrthoDB" id="9924917at2759"/>
<sequence length="104" mass="11693">MKLKMCFGLLLALLVSTCLCRPAAEAPSAAGGPRQHPPQHPLSLVRRDWPQLLSQKQQFQPHIFTELRDHRGYGDEGAEALYDHYYPAWMDFGRRSAEDSGDAA</sequence>
<evidence type="ECO:0000259" key="3">
    <source>
        <dbReference type="Pfam" id="PF00918"/>
    </source>
</evidence>
<dbReference type="GO" id="GO:0005179">
    <property type="term" value="F:hormone activity"/>
    <property type="evidence" value="ECO:0007669"/>
    <property type="project" value="InterPro"/>
</dbReference>
<dbReference type="AlphaFoldDB" id="A0A7K9CML1"/>
<protein>
    <submittedName>
        <fullName evidence="4">ANTR protein</fullName>
    </submittedName>
</protein>
<keyword evidence="1" id="KW-0027">Amidation</keyword>
<name>A0A7K9CML1_9PICI</name>
<feature type="chain" id="PRO_5029503076" evidence="2">
    <location>
        <begin position="21"/>
        <end position="104"/>
    </location>
</feature>
<keyword evidence="2" id="KW-0732">Signal</keyword>
<accession>A0A7K9CML1</accession>
<dbReference type="EMBL" id="VWZI01022994">
    <property type="protein sequence ID" value="NXG53369.1"/>
    <property type="molecule type" value="Genomic_DNA"/>
</dbReference>
<proteinExistence type="predicted"/>
<feature type="non-terminal residue" evidence="4">
    <location>
        <position position="1"/>
    </location>
</feature>
<evidence type="ECO:0000313" key="5">
    <source>
        <dbReference type="Proteomes" id="UP000574528"/>
    </source>
</evidence>
<feature type="signal peptide" evidence="2">
    <location>
        <begin position="1"/>
        <end position="20"/>
    </location>
</feature>
<evidence type="ECO:0000256" key="2">
    <source>
        <dbReference type="SAM" id="SignalP"/>
    </source>
</evidence>
<evidence type="ECO:0000313" key="4">
    <source>
        <dbReference type="EMBL" id="NXG53369.1"/>
    </source>
</evidence>
<feature type="domain" description="Gastrin/cholecystokinin peptide hormone" evidence="3">
    <location>
        <begin position="83"/>
        <end position="99"/>
    </location>
</feature>
<organism evidence="4 5">
    <name type="scientific">Psilopogon haemacephalus</name>
    <name type="common">coppersmith barbet</name>
    <dbReference type="NCBI Taxonomy" id="2585815"/>
    <lineage>
        <taxon>Eukaryota</taxon>
        <taxon>Metazoa</taxon>
        <taxon>Chordata</taxon>
        <taxon>Craniata</taxon>
        <taxon>Vertebrata</taxon>
        <taxon>Euteleostomi</taxon>
        <taxon>Archelosauria</taxon>
        <taxon>Archosauria</taxon>
        <taxon>Dinosauria</taxon>
        <taxon>Saurischia</taxon>
        <taxon>Theropoda</taxon>
        <taxon>Coelurosauria</taxon>
        <taxon>Aves</taxon>
        <taxon>Neognathae</taxon>
        <taxon>Neoaves</taxon>
        <taxon>Telluraves</taxon>
        <taxon>Coraciimorphae</taxon>
        <taxon>Piciformes</taxon>
        <taxon>Megalaimidae</taxon>
        <taxon>Psilopogon</taxon>
    </lineage>
</organism>
<reference evidence="4 5" key="1">
    <citation type="submission" date="2019-09" db="EMBL/GenBank/DDBJ databases">
        <title>Bird 10,000 Genomes (B10K) Project - Family phase.</title>
        <authorList>
            <person name="Zhang G."/>
        </authorList>
    </citation>
    <scope>NUCLEOTIDE SEQUENCE [LARGE SCALE GENOMIC DNA]</scope>
    <source>
        <strain evidence="4">B10K-DU-001-24</strain>
        <tissue evidence="4">Muscle</tissue>
    </source>
</reference>
<dbReference type="Pfam" id="PF00918">
    <property type="entry name" value="Gastrin"/>
    <property type="match status" value="1"/>
</dbReference>
<keyword evidence="5" id="KW-1185">Reference proteome</keyword>
<feature type="non-terminal residue" evidence="4">
    <location>
        <position position="104"/>
    </location>
</feature>
<dbReference type="InterPro" id="IPR001651">
    <property type="entry name" value="Gastrin/CCK"/>
</dbReference>